<evidence type="ECO:0000256" key="6">
    <source>
        <dbReference type="ARBA" id="ARBA00022989"/>
    </source>
</evidence>
<feature type="transmembrane region" description="Helical" evidence="8">
    <location>
        <begin position="136"/>
        <end position="157"/>
    </location>
</feature>
<evidence type="ECO:0000256" key="7">
    <source>
        <dbReference type="ARBA" id="ARBA00023136"/>
    </source>
</evidence>
<feature type="transmembrane region" description="Helical" evidence="8">
    <location>
        <begin position="261"/>
        <end position="281"/>
    </location>
</feature>
<dbReference type="NCBIfam" id="TIGR00924">
    <property type="entry name" value="yjdL_sub1_fam"/>
    <property type="match status" value="1"/>
</dbReference>
<dbReference type="PANTHER" id="PTHR23517">
    <property type="entry name" value="RESISTANCE PROTEIN MDTM, PUTATIVE-RELATED-RELATED"/>
    <property type="match status" value="1"/>
</dbReference>
<accession>A0A377ITW1</accession>
<keyword evidence="2" id="KW-0813">Transport</keyword>
<sequence>MSILWKSKNIGVNLLHLINGLITFSFAVLFSSLLLYLTNALGFTKNEANAYVGMFLAFNFALHLVGGYIGGNYISNRLLLLVSCLFQAAGSYVLSWSSPHYLLYGLSLFIIGCGINSTSVKLILTQLLERDESQREMAFFINYAAVNSGFLLGFFASGYYDLSSSYQNLFNLCNVFNVISIILVVAGWRFYKEPKKMKINNAIRKIYFTTATMFILIVGLMVGFNYPFLSNSVVVALGVLCVCYLIHQVKHTSVAVEKKNISAFIILTLSSIVFWSLYFVGPMGVTYFMKYNVQRELFGFIIPPQWYMNLNAGFVILGAPLVGFLLKKLKTRGFELSLTHKFSSSLLLIGVSFYALSWGILRASGSGYTSSIWLILHFFLQALGELLIAPVGFSMVGRLAPQRLNGIMMGFWMMVSGIAASLSQFLSNTVDYGISAETAINNPNYLSFFDSLGFYAFLGAVVLLAISRKVKGLASKEKDIFRYSSS</sequence>
<keyword evidence="6 8" id="KW-1133">Transmembrane helix</keyword>
<feature type="transmembrane region" description="Helical" evidence="8">
    <location>
        <begin position="50"/>
        <end position="71"/>
    </location>
</feature>
<evidence type="ECO:0000313" key="11">
    <source>
        <dbReference type="Proteomes" id="UP000254554"/>
    </source>
</evidence>
<keyword evidence="5" id="KW-0653">Protein transport</keyword>
<evidence type="ECO:0000259" key="9">
    <source>
        <dbReference type="PROSITE" id="PS50850"/>
    </source>
</evidence>
<dbReference type="InterPro" id="IPR000109">
    <property type="entry name" value="POT_fam"/>
</dbReference>
<feature type="transmembrane region" description="Helical" evidence="8">
    <location>
        <begin position="372"/>
        <end position="393"/>
    </location>
</feature>
<proteinExistence type="predicted"/>
<dbReference type="GO" id="GO:0015833">
    <property type="term" value="P:peptide transport"/>
    <property type="evidence" value="ECO:0007669"/>
    <property type="project" value="UniProtKB-KW"/>
</dbReference>
<dbReference type="OrthoDB" id="9772725at2"/>
<evidence type="ECO:0000256" key="1">
    <source>
        <dbReference type="ARBA" id="ARBA00004651"/>
    </source>
</evidence>
<name>A0A377ITW1_9GAMM</name>
<dbReference type="GO" id="GO:1904680">
    <property type="term" value="F:peptide transmembrane transporter activity"/>
    <property type="evidence" value="ECO:0007669"/>
    <property type="project" value="InterPro"/>
</dbReference>
<protein>
    <submittedName>
        <fullName evidence="10">Dipeptide and tripeptide permease B</fullName>
    </submittedName>
</protein>
<dbReference type="PROSITE" id="PS50850">
    <property type="entry name" value="MFS"/>
    <property type="match status" value="1"/>
</dbReference>
<keyword evidence="11" id="KW-1185">Reference proteome</keyword>
<reference evidence="10 11" key="1">
    <citation type="submission" date="2018-06" db="EMBL/GenBank/DDBJ databases">
        <authorList>
            <consortium name="Pathogen Informatics"/>
            <person name="Doyle S."/>
        </authorList>
    </citation>
    <scope>NUCLEOTIDE SEQUENCE [LARGE SCALE GENOMIC DNA]</scope>
    <source>
        <strain evidence="10 11">NCTC11370</strain>
    </source>
</reference>
<evidence type="ECO:0000256" key="2">
    <source>
        <dbReference type="ARBA" id="ARBA00022448"/>
    </source>
</evidence>
<dbReference type="PANTHER" id="PTHR23517:SF15">
    <property type="entry name" value="PROTON-DEPENDENT OLIGOPEPTIDE FAMILY TRANSPORT PROTEIN"/>
    <property type="match status" value="1"/>
</dbReference>
<feature type="transmembrane region" description="Helical" evidence="8">
    <location>
        <begin position="338"/>
        <end position="360"/>
    </location>
</feature>
<dbReference type="InterPro" id="IPR005279">
    <property type="entry name" value="Dipep/tripep_permease"/>
</dbReference>
<feature type="transmembrane region" description="Helical" evidence="8">
    <location>
        <begin position="228"/>
        <end position="249"/>
    </location>
</feature>
<evidence type="ECO:0000313" key="10">
    <source>
        <dbReference type="EMBL" id="STO91651.1"/>
    </source>
</evidence>
<feature type="transmembrane region" description="Helical" evidence="8">
    <location>
        <begin position="78"/>
        <end position="95"/>
    </location>
</feature>
<dbReference type="InterPro" id="IPR050171">
    <property type="entry name" value="MFS_Transporters"/>
</dbReference>
<feature type="transmembrane region" description="Helical" evidence="8">
    <location>
        <begin position="203"/>
        <end position="222"/>
    </location>
</feature>
<dbReference type="Gene3D" id="1.20.1250.20">
    <property type="entry name" value="MFS general substrate transporter like domains"/>
    <property type="match status" value="1"/>
</dbReference>
<dbReference type="AlphaFoldDB" id="A0A377ITW1"/>
<evidence type="ECO:0000256" key="4">
    <source>
        <dbReference type="ARBA" id="ARBA00022692"/>
    </source>
</evidence>
<keyword evidence="7 8" id="KW-0472">Membrane</keyword>
<keyword evidence="3" id="KW-1003">Cell membrane</keyword>
<comment type="subcellular location">
    <subcellularLocation>
        <location evidence="1">Cell membrane</location>
        <topology evidence="1">Multi-pass membrane protein</topology>
    </subcellularLocation>
</comment>
<keyword evidence="5" id="KW-0571">Peptide transport</keyword>
<dbReference type="Pfam" id="PF00854">
    <property type="entry name" value="PTR2"/>
    <property type="match status" value="1"/>
</dbReference>
<evidence type="ECO:0000256" key="8">
    <source>
        <dbReference type="SAM" id="Phobius"/>
    </source>
</evidence>
<feature type="transmembrane region" description="Helical" evidence="8">
    <location>
        <begin position="12"/>
        <end position="38"/>
    </location>
</feature>
<dbReference type="InterPro" id="IPR020846">
    <property type="entry name" value="MFS_dom"/>
</dbReference>
<gene>
    <name evidence="10" type="primary">dtpB_2</name>
    <name evidence="10" type="ORF">NCTC11370_03629</name>
</gene>
<dbReference type="Proteomes" id="UP000254554">
    <property type="component" value="Unassembled WGS sequence"/>
</dbReference>
<feature type="transmembrane region" description="Helical" evidence="8">
    <location>
        <begin position="306"/>
        <end position="326"/>
    </location>
</feature>
<dbReference type="RefSeq" id="WP_115264670.1">
    <property type="nucleotide sequence ID" value="NZ_UGGT01000003.1"/>
</dbReference>
<dbReference type="InterPro" id="IPR036259">
    <property type="entry name" value="MFS_trans_sf"/>
</dbReference>
<feature type="transmembrane region" description="Helical" evidence="8">
    <location>
        <begin position="445"/>
        <end position="466"/>
    </location>
</feature>
<feature type="transmembrane region" description="Helical" evidence="8">
    <location>
        <begin position="101"/>
        <end position="124"/>
    </location>
</feature>
<evidence type="ECO:0000256" key="5">
    <source>
        <dbReference type="ARBA" id="ARBA00022856"/>
    </source>
</evidence>
<feature type="transmembrane region" description="Helical" evidence="8">
    <location>
        <begin position="169"/>
        <end position="191"/>
    </location>
</feature>
<organism evidence="10 11">
    <name type="scientific">Fluoribacter dumoffii</name>
    <dbReference type="NCBI Taxonomy" id="463"/>
    <lineage>
        <taxon>Bacteria</taxon>
        <taxon>Pseudomonadati</taxon>
        <taxon>Pseudomonadota</taxon>
        <taxon>Gammaproteobacteria</taxon>
        <taxon>Legionellales</taxon>
        <taxon>Legionellaceae</taxon>
        <taxon>Fluoribacter</taxon>
    </lineage>
</organism>
<keyword evidence="4 8" id="KW-0812">Transmembrane</keyword>
<dbReference type="SUPFAM" id="SSF103473">
    <property type="entry name" value="MFS general substrate transporter"/>
    <property type="match status" value="2"/>
</dbReference>
<evidence type="ECO:0000256" key="3">
    <source>
        <dbReference type="ARBA" id="ARBA00022475"/>
    </source>
</evidence>
<feature type="domain" description="Major facilitator superfamily (MFS) profile" evidence="9">
    <location>
        <begin position="11"/>
        <end position="471"/>
    </location>
</feature>
<dbReference type="GO" id="GO:0005886">
    <property type="term" value="C:plasma membrane"/>
    <property type="evidence" value="ECO:0007669"/>
    <property type="project" value="UniProtKB-SubCell"/>
</dbReference>
<feature type="transmembrane region" description="Helical" evidence="8">
    <location>
        <begin position="405"/>
        <end position="425"/>
    </location>
</feature>
<dbReference type="EMBL" id="UGGT01000003">
    <property type="protein sequence ID" value="STO91651.1"/>
    <property type="molecule type" value="Genomic_DNA"/>
</dbReference>